<accession>A0A3B0ZXB7</accession>
<dbReference type="GO" id="GO:0016020">
    <property type="term" value="C:membrane"/>
    <property type="evidence" value="ECO:0007669"/>
    <property type="project" value="InterPro"/>
</dbReference>
<feature type="domain" description="CusB-like beta-barrel" evidence="3">
    <location>
        <begin position="234"/>
        <end position="305"/>
    </location>
</feature>
<evidence type="ECO:0000313" key="5">
    <source>
        <dbReference type="EMBL" id="VAW98245.1"/>
    </source>
</evidence>
<keyword evidence="1" id="KW-0813">Transport</keyword>
<evidence type="ECO:0000256" key="1">
    <source>
        <dbReference type="ARBA" id="ARBA00022448"/>
    </source>
</evidence>
<feature type="domain" description="CzcB-like barrel-sandwich hybrid" evidence="4">
    <location>
        <begin position="82"/>
        <end position="229"/>
    </location>
</feature>
<organism evidence="5">
    <name type="scientific">hydrothermal vent metagenome</name>
    <dbReference type="NCBI Taxonomy" id="652676"/>
    <lineage>
        <taxon>unclassified sequences</taxon>
        <taxon>metagenomes</taxon>
        <taxon>ecological metagenomes</taxon>
    </lineage>
</organism>
<dbReference type="Pfam" id="PF25954">
    <property type="entry name" value="Beta-barrel_RND_2"/>
    <property type="match status" value="1"/>
</dbReference>
<dbReference type="InterPro" id="IPR058792">
    <property type="entry name" value="Beta-barrel_RND_2"/>
</dbReference>
<proteinExistence type="predicted"/>
<dbReference type="Pfam" id="PF25973">
    <property type="entry name" value="BSH_CzcB"/>
    <property type="match status" value="1"/>
</dbReference>
<reference evidence="5" key="1">
    <citation type="submission" date="2018-06" db="EMBL/GenBank/DDBJ databases">
        <authorList>
            <person name="Zhirakovskaya E."/>
        </authorList>
    </citation>
    <scope>NUCLEOTIDE SEQUENCE</scope>
</reference>
<name>A0A3B0ZXB7_9ZZZZ</name>
<dbReference type="PANTHER" id="PTHR30097:SF4">
    <property type="entry name" value="SLR6042 PROTEIN"/>
    <property type="match status" value="1"/>
</dbReference>
<dbReference type="Gene3D" id="2.40.30.170">
    <property type="match status" value="1"/>
</dbReference>
<dbReference type="GO" id="GO:0060003">
    <property type="term" value="P:copper ion export"/>
    <property type="evidence" value="ECO:0007669"/>
    <property type="project" value="TreeGrafter"/>
</dbReference>
<dbReference type="GO" id="GO:0030288">
    <property type="term" value="C:outer membrane-bounded periplasmic space"/>
    <property type="evidence" value="ECO:0007669"/>
    <property type="project" value="TreeGrafter"/>
</dbReference>
<dbReference type="GO" id="GO:0022857">
    <property type="term" value="F:transmembrane transporter activity"/>
    <property type="evidence" value="ECO:0007669"/>
    <property type="project" value="InterPro"/>
</dbReference>
<dbReference type="PANTHER" id="PTHR30097">
    <property type="entry name" value="CATION EFFLUX SYSTEM PROTEIN CUSB"/>
    <property type="match status" value="1"/>
</dbReference>
<dbReference type="InterPro" id="IPR058648">
    <property type="entry name" value="HH_CzcB-like"/>
</dbReference>
<sequence>MTLRQSITKPHSAGVLATLSRHAILVFVVALGSSPLLAAELIPMTQEQRQAMGMRTAPVAVATQSWSVAYPAQVQVPTAQLRVVSTPLSGLLESLLVAEGDAVKQGQELASILSPELLGLQRGYLQALSQLDLARSDWERDRQLLEEGIIAERRYQTTHAHYVQVRTEVEQGRQTLQLAGMDRSALKRLAEERQLSGTLTVRSSLDGVVLERIATPGQRLNALDPLYRIGRLKPLWLEIHVPLERLSQIAMGSTVRVTAPAVEGKVITIGRMVHGADQGVLVRAEVNSGAERLHPGQYVEVKLASGRAERNYRIPLGALIRQGGKTWVFVARETGFLAMPVTIRAEESNAVVVSADLQLGDQVVMAGTAALKAAWLEGAE</sequence>
<dbReference type="InterPro" id="IPR051909">
    <property type="entry name" value="MFP_Cation_Efflux"/>
</dbReference>
<dbReference type="GO" id="GO:0046914">
    <property type="term" value="F:transition metal ion binding"/>
    <property type="evidence" value="ECO:0007669"/>
    <property type="project" value="TreeGrafter"/>
</dbReference>
<dbReference type="Pfam" id="PF25893">
    <property type="entry name" value="HH_CzcB"/>
    <property type="match status" value="1"/>
</dbReference>
<feature type="domain" description="CzcB-like alpha-helical hairpin" evidence="2">
    <location>
        <begin position="121"/>
        <end position="177"/>
    </location>
</feature>
<dbReference type="NCBIfam" id="TIGR01730">
    <property type="entry name" value="RND_mfp"/>
    <property type="match status" value="1"/>
</dbReference>
<evidence type="ECO:0000259" key="4">
    <source>
        <dbReference type="Pfam" id="PF25973"/>
    </source>
</evidence>
<protein>
    <submittedName>
        <fullName evidence="5">Uncharacterized protein</fullName>
    </submittedName>
</protein>
<evidence type="ECO:0000259" key="2">
    <source>
        <dbReference type="Pfam" id="PF25893"/>
    </source>
</evidence>
<dbReference type="EMBL" id="UOFU01000141">
    <property type="protein sequence ID" value="VAW98245.1"/>
    <property type="molecule type" value="Genomic_DNA"/>
</dbReference>
<dbReference type="Gene3D" id="1.10.287.470">
    <property type="entry name" value="Helix hairpin bin"/>
    <property type="match status" value="1"/>
</dbReference>
<evidence type="ECO:0000259" key="3">
    <source>
        <dbReference type="Pfam" id="PF25954"/>
    </source>
</evidence>
<dbReference type="InterPro" id="IPR058647">
    <property type="entry name" value="BSH_CzcB-like"/>
</dbReference>
<dbReference type="Gene3D" id="2.40.420.20">
    <property type="match status" value="1"/>
</dbReference>
<dbReference type="InterPro" id="IPR006143">
    <property type="entry name" value="RND_pump_MFP"/>
</dbReference>
<dbReference type="Gene3D" id="2.40.50.100">
    <property type="match status" value="1"/>
</dbReference>
<gene>
    <name evidence="5" type="ORF">MNBD_GAMMA20-1482</name>
</gene>
<dbReference type="GO" id="GO:0015679">
    <property type="term" value="P:plasma membrane copper ion transport"/>
    <property type="evidence" value="ECO:0007669"/>
    <property type="project" value="TreeGrafter"/>
</dbReference>
<dbReference type="AlphaFoldDB" id="A0A3B0ZXB7"/>
<dbReference type="SUPFAM" id="SSF111369">
    <property type="entry name" value="HlyD-like secretion proteins"/>
    <property type="match status" value="1"/>
</dbReference>